<keyword evidence="1" id="KW-0805">Transcription regulation</keyword>
<dbReference type="RefSeq" id="WP_103787868.1">
    <property type="nucleotide sequence ID" value="NZ_PQVF01000002.1"/>
</dbReference>
<dbReference type="CDD" id="cd06986">
    <property type="entry name" value="cupin_MmsR-like_N"/>
    <property type="match status" value="1"/>
</dbReference>
<dbReference type="Proteomes" id="UP000236893">
    <property type="component" value="Unassembled WGS sequence"/>
</dbReference>
<dbReference type="Pfam" id="PF12833">
    <property type="entry name" value="HTH_18"/>
    <property type="match status" value="1"/>
</dbReference>
<gene>
    <name evidence="5" type="ORF">C3K47_04240</name>
</gene>
<evidence type="ECO:0000259" key="4">
    <source>
        <dbReference type="PROSITE" id="PS01124"/>
    </source>
</evidence>
<evidence type="ECO:0000256" key="1">
    <source>
        <dbReference type="ARBA" id="ARBA00023015"/>
    </source>
</evidence>
<dbReference type="PROSITE" id="PS01124">
    <property type="entry name" value="HTH_ARAC_FAMILY_2"/>
    <property type="match status" value="1"/>
</dbReference>
<dbReference type="PRINTS" id="PR00032">
    <property type="entry name" value="HTHARAC"/>
</dbReference>
<organism evidence="5 6">
    <name type="scientific">Solitalea longa</name>
    <dbReference type="NCBI Taxonomy" id="2079460"/>
    <lineage>
        <taxon>Bacteria</taxon>
        <taxon>Pseudomonadati</taxon>
        <taxon>Bacteroidota</taxon>
        <taxon>Sphingobacteriia</taxon>
        <taxon>Sphingobacteriales</taxon>
        <taxon>Sphingobacteriaceae</taxon>
        <taxon>Solitalea</taxon>
    </lineage>
</organism>
<dbReference type="SUPFAM" id="SSF51215">
    <property type="entry name" value="Regulatory protein AraC"/>
    <property type="match status" value="1"/>
</dbReference>
<dbReference type="SMART" id="SM00342">
    <property type="entry name" value="HTH_ARAC"/>
    <property type="match status" value="1"/>
</dbReference>
<dbReference type="InterPro" id="IPR020449">
    <property type="entry name" value="Tscrpt_reg_AraC-type_HTH"/>
</dbReference>
<dbReference type="InterPro" id="IPR018060">
    <property type="entry name" value="HTH_AraC"/>
</dbReference>
<keyword evidence="3" id="KW-0804">Transcription</keyword>
<sequence length="311" mass="36224">MEGNKKNNGFVGEKLISVPDRALNKYVLNSSFINALYLTQIGYYPNADLHYRKREKGSTDYVLIYCLEGKGHVETPRGVYSLQYNQFILLPPDQYHSYWADSESPWTIYWVHVNGNMLNELNHNLKLAVYEAPTNLPFNDQIMELWDEMYSSLSDGFTEENLGYTNLCLSRFMSFFLYPSKGTKVQSELMKEDQLDQSKLYMKANIHKRLTVDEIAKKFNYSPSHYSTLFKQKEGVAPIDYFIRIKIRCACQLLAQSNLIIKEVAEKIGYDDPYYFSRIFKKVTGKSPHEYRLTTSKNRYSTVIEELALAI</sequence>
<keyword evidence="6" id="KW-1185">Reference proteome</keyword>
<dbReference type="InterPro" id="IPR018062">
    <property type="entry name" value="HTH_AraC-typ_CS"/>
</dbReference>
<feature type="domain" description="HTH araC/xylS-type" evidence="4">
    <location>
        <begin position="196"/>
        <end position="294"/>
    </location>
</feature>
<dbReference type="Gene3D" id="2.60.120.280">
    <property type="entry name" value="Regulatory protein AraC"/>
    <property type="match status" value="1"/>
</dbReference>
<dbReference type="PANTHER" id="PTHR43280">
    <property type="entry name" value="ARAC-FAMILY TRANSCRIPTIONAL REGULATOR"/>
    <property type="match status" value="1"/>
</dbReference>
<comment type="caution">
    <text evidence="5">The sequence shown here is derived from an EMBL/GenBank/DDBJ whole genome shotgun (WGS) entry which is preliminary data.</text>
</comment>
<accession>A0A2S5A7N3</accession>
<evidence type="ECO:0000256" key="2">
    <source>
        <dbReference type="ARBA" id="ARBA00023125"/>
    </source>
</evidence>
<dbReference type="Pfam" id="PF02311">
    <property type="entry name" value="AraC_binding"/>
    <property type="match status" value="1"/>
</dbReference>
<dbReference type="InterPro" id="IPR009057">
    <property type="entry name" value="Homeodomain-like_sf"/>
</dbReference>
<evidence type="ECO:0000313" key="6">
    <source>
        <dbReference type="Proteomes" id="UP000236893"/>
    </source>
</evidence>
<dbReference type="AlphaFoldDB" id="A0A2S5A7N3"/>
<dbReference type="GO" id="GO:0003700">
    <property type="term" value="F:DNA-binding transcription factor activity"/>
    <property type="evidence" value="ECO:0007669"/>
    <property type="project" value="InterPro"/>
</dbReference>
<name>A0A2S5A7N3_9SPHI</name>
<protein>
    <submittedName>
        <fullName evidence="5">AraC family transcriptional regulator</fullName>
    </submittedName>
</protein>
<reference evidence="5 6" key="1">
    <citation type="submission" date="2018-01" db="EMBL/GenBank/DDBJ databases">
        <authorList>
            <person name="Gaut B.S."/>
            <person name="Morton B.R."/>
            <person name="Clegg M.T."/>
            <person name="Duvall M.R."/>
        </authorList>
    </citation>
    <scope>NUCLEOTIDE SEQUENCE [LARGE SCALE GENOMIC DNA]</scope>
    <source>
        <strain evidence="5 6">HR-AV</strain>
    </source>
</reference>
<dbReference type="InterPro" id="IPR037923">
    <property type="entry name" value="HTH-like"/>
</dbReference>
<dbReference type="OrthoDB" id="9813413at2"/>
<dbReference type="PANTHER" id="PTHR43280:SF30">
    <property type="entry name" value="MMSAB OPERON REGULATORY PROTEIN"/>
    <property type="match status" value="1"/>
</dbReference>
<dbReference type="EMBL" id="PQVF01000002">
    <property type="protein sequence ID" value="POY38611.1"/>
    <property type="molecule type" value="Genomic_DNA"/>
</dbReference>
<dbReference type="GO" id="GO:0043565">
    <property type="term" value="F:sequence-specific DNA binding"/>
    <property type="evidence" value="ECO:0007669"/>
    <property type="project" value="InterPro"/>
</dbReference>
<dbReference type="SUPFAM" id="SSF46689">
    <property type="entry name" value="Homeodomain-like"/>
    <property type="match status" value="2"/>
</dbReference>
<proteinExistence type="predicted"/>
<keyword evidence="2" id="KW-0238">DNA-binding</keyword>
<dbReference type="Gene3D" id="1.10.10.60">
    <property type="entry name" value="Homeodomain-like"/>
    <property type="match status" value="2"/>
</dbReference>
<evidence type="ECO:0000256" key="3">
    <source>
        <dbReference type="ARBA" id="ARBA00023163"/>
    </source>
</evidence>
<dbReference type="PROSITE" id="PS00041">
    <property type="entry name" value="HTH_ARAC_FAMILY_1"/>
    <property type="match status" value="1"/>
</dbReference>
<evidence type="ECO:0000313" key="5">
    <source>
        <dbReference type="EMBL" id="POY38611.1"/>
    </source>
</evidence>
<dbReference type="InterPro" id="IPR003313">
    <property type="entry name" value="AraC-bd"/>
</dbReference>